<protein>
    <submittedName>
        <fullName evidence="2">Uncharacterized protein</fullName>
    </submittedName>
</protein>
<keyword evidence="3" id="KW-1185">Reference proteome</keyword>
<reference evidence="2 3" key="1">
    <citation type="submission" date="2019-05" db="EMBL/GenBank/DDBJ databases">
        <title>Mikania micrantha, genome provides insights into the molecular mechanism of rapid growth.</title>
        <authorList>
            <person name="Liu B."/>
        </authorList>
    </citation>
    <scope>NUCLEOTIDE SEQUENCE [LARGE SCALE GENOMIC DNA]</scope>
    <source>
        <strain evidence="2">NLD-2019</strain>
        <tissue evidence="2">Leaf</tissue>
    </source>
</reference>
<dbReference type="AlphaFoldDB" id="A0A5N6N384"/>
<organism evidence="2 3">
    <name type="scientific">Mikania micrantha</name>
    <name type="common">bitter vine</name>
    <dbReference type="NCBI Taxonomy" id="192012"/>
    <lineage>
        <taxon>Eukaryota</taxon>
        <taxon>Viridiplantae</taxon>
        <taxon>Streptophyta</taxon>
        <taxon>Embryophyta</taxon>
        <taxon>Tracheophyta</taxon>
        <taxon>Spermatophyta</taxon>
        <taxon>Magnoliopsida</taxon>
        <taxon>eudicotyledons</taxon>
        <taxon>Gunneridae</taxon>
        <taxon>Pentapetalae</taxon>
        <taxon>asterids</taxon>
        <taxon>campanulids</taxon>
        <taxon>Asterales</taxon>
        <taxon>Asteraceae</taxon>
        <taxon>Asteroideae</taxon>
        <taxon>Heliantheae alliance</taxon>
        <taxon>Eupatorieae</taxon>
        <taxon>Mikania</taxon>
    </lineage>
</organism>
<dbReference type="EMBL" id="SZYD01000014">
    <property type="protein sequence ID" value="KAD4180142.1"/>
    <property type="molecule type" value="Genomic_DNA"/>
</dbReference>
<comment type="caution">
    <text evidence="2">The sequence shown here is derived from an EMBL/GenBank/DDBJ whole genome shotgun (WGS) entry which is preliminary data.</text>
</comment>
<evidence type="ECO:0000313" key="2">
    <source>
        <dbReference type="EMBL" id="KAD4180142.1"/>
    </source>
</evidence>
<accession>A0A5N6N384</accession>
<gene>
    <name evidence="2" type="ORF">E3N88_28733</name>
</gene>
<feature type="region of interest" description="Disordered" evidence="1">
    <location>
        <begin position="1"/>
        <end position="25"/>
    </location>
</feature>
<name>A0A5N6N384_9ASTR</name>
<dbReference type="Proteomes" id="UP000326396">
    <property type="component" value="Linkage Group LG4"/>
</dbReference>
<proteinExistence type="predicted"/>
<sequence length="117" mass="13062">MSRSLLFPMTEEPQTPQQGSDSHHENTSAMMAAYCVLRSRFCAGEEAPGFFSSSGNRRFSLARVVVHTTTNDAIKNGYSGTTAYDIPSPLTFAKFLVWTPLKQHLSNTNVKCHYKKK</sequence>
<evidence type="ECO:0000256" key="1">
    <source>
        <dbReference type="SAM" id="MobiDB-lite"/>
    </source>
</evidence>
<evidence type="ECO:0000313" key="3">
    <source>
        <dbReference type="Proteomes" id="UP000326396"/>
    </source>
</evidence>